<dbReference type="EMBL" id="NBYN01000018">
    <property type="protein sequence ID" value="OSO93893.1"/>
    <property type="molecule type" value="Genomic_DNA"/>
</dbReference>
<evidence type="ECO:0000313" key="2">
    <source>
        <dbReference type="EMBL" id="OSO93893.1"/>
    </source>
</evidence>
<proteinExistence type="predicted"/>
<dbReference type="Proteomes" id="UP000192997">
    <property type="component" value="Unassembled WGS sequence"/>
</dbReference>
<keyword evidence="1" id="KW-0472">Membrane</keyword>
<comment type="caution">
    <text evidence="2">The sequence shown here is derived from an EMBL/GenBank/DDBJ whole genome shotgun (WGS) entry which is preliminary data.</text>
</comment>
<evidence type="ECO:0000256" key="1">
    <source>
        <dbReference type="SAM" id="Phobius"/>
    </source>
</evidence>
<name>A0A1X4G9U0_9CYAN</name>
<organism evidence="2 3">
    <name type="scientific">Cylindrospermopsis raciborskii CENA303</name>
    <dbReference type="NCBI Taxonomy" id="1170769"/>
    <lineage>
        <taxon>Bacteria</taxon>
        <taxon>Bacillati</taxon>
        <taxon>Cyanobacteriota</taxon>
        <taxon>Cyanophyceae</taxon>
        <taxon>Nostocales</taxon>
        <taxon>Aphanizomenonaceae</taxon>
        <taxon>Cylindrospermopsis</taxon>
    </lineage>
</organism>
<gene>
    <name evidence="2" type="ORF">B7O87_05170</name>
</gene>
<keyword evidence="1" id="KW-0812">Transmembrane</keyword>
<reference evidence="3" key="1">
    <citation type="submission" date="2017-04" db="EMBL/GenBank/DDBJ databases">
        <authorList>
            <person name="Abreu V.A."/>
            <person name="Popin R.V."/>
            <person name="Rigonato J."/>
            <person name="Andreote A.P."/>
            <person name="Schaker P.C."/>
            <person name="Hoff-Risseti C."/>
            <person name="Alvarenga D.O."/>
            <person name="Varani A.M."/>
            <person name="Fiore M.F."/>
        </authorList>
    </citation>
    <scope>NUCLEOTIDE SEQUENCE [LARGE SCALE GENOMIC DNA]</scope>
    <source>
        <strain evidence="3">CENA303</strain>
    </source>
</reference>
<sequence length="121" mass="14350">MQYLILKILLILYFTGLFKYGTAILEVIPFGWLRKAIARFQFNIISYKSIHESFTVWSLMELIGHYVNYRKQTSKSLSNLLPEEDYKLYGLTTHEPTQLMRKLKWKGVSHSISHCRSYPKE</sequence>
<accession>A0A1X4G9U0</accession>
<dbReference type="RefSeq" id="WP_085727506.1">
    <property type="nucleotide sequence ID" value="NZ_NBYN01000018.1"/>
</dbReference>
<dbReference type="AlphaFoldDB" id="A0A1X4G9U0"/>
<evidence type="ECO:0000313" key="3">
    <source>
        <dbReference type="Proteomes" id="UP000192997"/>
    </source>
</evidence>
<feature type="transmembrane region" description="Helical" evidence="1">
    <location>
        <begin position="6"/>
        <end position="33"/>
    </location>
</feature>
<keyword evidence="1" id="KW-1133">Transmembrane helix</keyword>
<protein>
    <submittedName>
        <fullName evidence="2">Uncharacterized protein</fullName>
    </submittedName>
</protein>